<name>A0A097ID85_9CORY</name>
<evidence type="ECO:0000313" key="3">
    <source>
        <dbReference type="Proteomes" id="UP000029914"/>
    </source>
</evidence>
<dbReference type="eggNOG" id="COG0451">
    <property type="taxonomic scope" value="Bacteria"/>
</dbReference>
<dbReference type="Gene3D" id="3.40.50.720">
    <property type="entry name" value="NAD(P)-binding Rossmann-like Domain"/>
    <property type="match status" value="1"/>
</dbReference>
<dbReference type="HOGENOM" id="CLU_049717_1_0_11"/>
<dbReference type="KEGG" id="cdo:CDOO_01315"/>
<sequence length="292" mass="31590">MKYLITGAGQIGSELLRTLNRQGNDTVVIRRSFSDSTPDAILGDAGNHSLLREAAERNEDLSAIFHCIHAPYSPAAWRRELPHREQAVMDLGHELNIPVIFPESTYAFGTQVRRLQEGSPTHPCTPLGEVREELLAARRVHPARTVSVVAGDLVGPTADPAGSVPTMTVIDRVQQGKTGLVLGDPDAPHTMTYLPDLAKAMIWCASSTSADAVLHAPSPHAISLRELADLVVPDSTVRRLPFAPLGVAGVLSPTVRSLFQQRYLWTSPAVLEPGVLSDVEGLAPTPWEEMEL</sequence>
<dbReference type="RefSeq" id="WP_018021582.1">
    <property type="nucleotide sequence ID" value="NZ_AQUX01000002.1"/>
</dbReference>
<evidence type="ECO:0000313" key="2">
    <source>
        <dbReference type="EMBL" id="AIT60084.1"/>
    </source>
</evidence>
<protein>
    <submittedName>
        <fullName evidence="2">Epimerase</fullName>
    </submittedName>
</protein>
<proteinExistence type="predicted"/>
<dbReference type="InterPro" id="IPR036291">
    <property type="entry name" value="NAD(P)-bd_dom_sf"/>
</dbReference>
<accession>A0A097ID85</accession>
<dbReference type="Pfam" id="PF01370">
    <property type="entry name" value="Epimerase"/>
    <property type="match status" value="1"/>
</dbReference>
<gene>
    <name evidence="2" type="ORF">CDOO_01315</name>
</gene>
<feature type="domain" description="NAD-dependent epimerase/dehydratase" evidence="1">
    <location>
        <begin position="4"/>
        <end position="207"/>
    </location>
</feature>
<dbReference type="InterPro" id="IPR001509">
    <property type="entry name" value="Epimerase_deHydtase"/>
</dbReference>
<keyword evidence="3" id="KW-1185">Reference proteome</keyword>
<dbReference type="OrthoDB" id="8205493at2"/>
<dbReference type="STRING" id="558173.CDOO_01315"/>
<dbReference type="EMBL" id="CP006764">
    <property type="protein sequence ID" value="AIT60084.1"/>
    <property type="molecule type" value="Genomic_DNA"/>
</dbReference>
<dbReference type="AlphaFoldDB" id="A0A097ID85"/>
<reference evidence="2 3" key="1">
    <citation type="submission" date="2013-09" db="EMBL/GenBank/DDBJ databases">
        <title>Complete genome sequence of Corynebacterium doosanense CAU 212(T) (=DSM 45436(T)), isolated from activated sludge.</title>
        <authorList>
            <person name="Schaffert L."/>
            <person name="Albersmeier A."/>
            <person name="Kalinowski J."/>
            <person name="Ruckert C."/>
        </authorList>
    </citation>
    <scope>NUCLEOTIDE SEQUENCE [LARGE SCALE GENOMIC DNA]</scope>
    <source>
        <strain evidence="2 3">CAU 212</strain>
    </source>
</reference>
<organism evidence="2 3">
    <name type="scientific">Corynebacterium doosanense CAU 212 = DSM 45436</name>
    <dbReference type="NCBI Taxonomy" id="558173"/>
    <lineage>
        <taxon>Bacteria</taxon>
        <taxon>Bacillati</taxon>
        <taxon>Actinomycetota</taxon>
        <taxon>Actinomycetes</taxon>
        <taxon>Mycobacteriales</taxon>
        <taxon>Corynebacteriaceae</taxon>
        <taxon>Corynebacterium</taxon>
    </lineage>
</organism>
<dbReference type="SUPFAM" id="SSF51735">
    <property type="entry name" value="NAD(P)-binding Rossmann-fold domains"/>
    <property type="match status" value="1"/>
</dbReference>
<dbReference type="Proteomes" id="UP000029914">
    <property type="component" value="Chromosome"/>
</dbReference>
<evidence type="ECO:0000259" key="1">
    <source>
        <dbReference type="Pfam" id="PF01370"/>
    </source>
</evidence>